<feature type="non-terminal residue" evidence="1">
    <location>
        <position position="148"/>
    </location>
</feature>
<protein>
    <submittedName>
        <fullName evidence="1">Uncharacterized protein</fullName>
    </submittedName>
</protein>
<dbReference type="InParanoid" id="J0WN23"/>
<dbReference type="AlphaFoldDB" id="J0WN23"/>
<sequence length="148" mass="16861">EVRGQMPIWYHPHRSRDGNDRHTSEVIKCLRRVHGVLTVRDAVTCGHNDQLNAHQKPHRHRINCGCRRCRADRSQGCPHPFKCQEYAATLTNAIGAKWSPHAAPPDLGGVLSEEETVENEQAFITHEPVTFDPAMQAPREVHETFRVF</sequence>
<evidence type="ECO:0000313" key="1">
    <source>
        <dbReference type="EMBL" id="EJD33765.1"/>
    </source>
</evidence>
<accession>J0WN23</accession>
<gene>
    <name evidence="1" type="ORF">AURDEDRAFT_28012</name>
</gene>
<evidence type="ECO:0000313" key="2">
    <source>
        <dbReference type="Proteomes" id="UP000006514"/>
    </source>
</evidence>
<feature type="non-terminal residue" evidence="1">
    <location>
        <position position="1"/>
    </location>
</feature>
<dbReference type="KEGG" id="adl:AURDEDRAFT_28012"/>
<reference evidence="2" key="1">
    <citation type="journal article" date="2012" name="Science">
        <title>The Paleozoic origin of enzymatic lignin decomposition reconstructed from 31 fungal genomes.</title>
        <authorList>
            <person name="Floudas D."/>
            <person name="Binder M."/>
            <person name="Riley R."/>
            <person name="Barry K."/>
            <person name="Blanchette R.A."/>
            <person name="Henrissat B."/>
            <person name="Martinez A.T."/>
            <person name="Otillar R."/>
            <person name="Spatafora J.W."/>
            <person name="Yadav J.S."/>
            <person name="Aerts A."/>
            <person name="Benoit I."/>
            <person name="Boyd A."/>
            <person name="Carlson A."/>
            <person name="Copeland A."/>
            <person name="Coutinho P.M."/>
            <person name="de Vries R.P."/>
            <person name="Ferreira P."/>
            <person name="Findley K."/>
            <person name="Foster B."/>
            <person name="Gaskell J."/>
            <person name="Glotzer D."/>
            <person name="Gorecki P."/>
            <person name="Heitman J."/>
            <person name="Hesse C."/>
            <person name="Hori C."/>
            <person name="Igarashi K."/>
            <person name="Jurgens J.A."/>
            <person name="Kallen N."/>
            <person name="Kersten P."/>
            <person name="Kohler A."/>
            <person name="Kuees U."/>
            <person name="Kumar T.K.A."/>
            <person name="Kuo A."/>
            <person name="LaButti K."/>
            <person name="Larrondo L.F."/>
            <person name="Lindquist E."/>
            <person name="Ling A."/>
            <person name="Lombard V."/>
            <person name="Lucas S."/>
            <person name="Lundell T."/>
            <person name="Martin R."/>
            <person name="McLaughlin D.J."/>
            <person name="Morgenstern I."/>
            <person name="Morin E."/>
            <person name="Murat C."/>
            <person name="Nagy L.G."/>
            <person name="Nolan M."/>
            <person name="Ohm R.A."/>
            <person name="Patyshakuliyeva A."/>
            <person name="Rokas A."/>
            <person name="Ruiz-Duenas F.J."/>
            <person name="Sabat G."/>
            <person name="Salamov A."/>
            <person name="Samejima M."/>
            <person name="Schmutz J."/>
            <person name="Slot J.C."/>
            <person name="St John F."/>
            <person name="Stenlid J."/>
            <person name="Sun H."/>
            <person name="Sun S."/>
            <person name="Syed K."/>
            <person name="Tsang A."/>
            <person name="Wiebenga A."/>
            <person name="Young D."/>
            <person name="Pisabarro A."/>
            <person name="Eastwood D.C."/>
            <person name="Martin F."/>
            <person name="Cullen D."/>
            <person name="Grigoriev I.V."/>
            <person name="Hibbett D.S."/>
        </authorList>
    </citation>
    <scope>NUCLEOTIDE SEQUENCE [LARGE SCALE GENOMIC DNA]</scope>
    <source>
        <strain evidence="2">TFB10046</strain>
    </source>
</reference>
<dbReference type="OMA" id="AFITHEP"/>
<dbReference type="OrthoDB" id="2728078at2759"/>
<keyword evidence="2" id="KW-1185">Reference proteome</keyword>
<name>J0WN23_AURST</name>
<dbReference type="EMBL" id="JH688091">
    <property type="protein sequence ID" value="EJD33765.1"/>
    <property type="molecule type" value="Genomic_DNA"/>
</dbReference>
<proteinExistence type="predicted"/>
<organism evidence="1 2">
    <name type="scientific">Auricularia subglabra (strain TFB-10046 / SS5)</name>
    <name type="common">White-rot fungus</name>
    <name type="synonym">Auricularia delicata (strain TFB10046)</name>
    <dbReference type="NCBI Taxonomy" id="717982"/>
    <lineage>
        <taxon>Eukaryota</taxon>
        <taxon>Fungi</taxon>
        <taxon>Dikarya</taxon>
        <taxon>Basidiomycota</taxon>
        <taxon>Agaricomycotina</taxon>
        <taxon>Agaricomycetes</taxon>
        <taxon>Auriculariales</taxon>
        <taxon>Auriculariaceae</taxon>
        <taxon>Auricularia</taxon>
    </lineage>
</organism>
<dbReference type="Proteomes" id="UP000006514">
    <property type="component" value="Unassembled WGS sequence"/>
</dbReference>